<sequence>MGKSKRIEDAKESGAETLSLVDQGLKSWPSELGELQAVRSLSVARNKLQQLSDAVSDFPPQLEIFTAFDNNLSTVPQCFPQIKNLWSLNLRRATTRLQTSHPGWGCQKLRTLDISCNLIAGLRPNFFFLKIAQLKLLRMLCLRDIELTTLPETIAQLTDLTELFLQGNKHVYLPLALGLCVSLRNPTAKLRLAFYPLHDRYVPKMKEGRLETLLDWLKSSEHEIFLEEEVERMSKKMKN</sequence>
<dbReference type="EMBL" id="KQ965773">
    <property type="protein sequence ID" value="KXS13888.1"/>
    <property type="molecule type" value="Genomic_DNA"/>
</dbReference>
<evidence type="ECO:0000313" key="4">
    <source>
        <dbReference type="Proteomes" id="UP000070544"/>
    </source>
</evidence>
<dbReference type="InterPro" id="IPR001611">
    <property type="entry name" value="Leu-rich_rpt"/>
</dbReference>
<protein>
    <submittedName>
        <fullName evidence="3">Outer arm dynein light chain 1</fullName>
    </submittedName>
</protein>
<dbReference type="InterPro" id="IPR032675">
    <property type="entry name" value="LRR_dom_sf"/>
</dbReference>
<dbReference type="AlphaFoldDB" id="A0A139AB04"/>
<accession>A0A139AB04</accession>
<proteinExistence type="predicted"/>
<dbReference type="Proteomes" id="UP000070544">
    <property type="component" value="Unassembled WGS sequence"/>
</dbReference>
<dbReference type="Pfam" id="PF13855">
    <property type="entry name" value="LRR_8"/>
    <property type="match status" value="1"/>
</dbReference>
<dbReference type="PANTHER" id="PTHR48051">
    <property type="match status" value="1"/>
</dbReference>
<evidence type="ECO:0000256" key="2">
    <source>
        <dbReference type="ARBA" id="ARBA00022737"/>
    </source>
</evidence>
<evidence type="ECO:0000313" key="3">
    <source>
        <dbReference type="EMBL" id="KXS13888.1"/>
    </source>
</evidence>
<dbReference type="Gene3D" id="3.80.10.10">
    <property type="entry name" value="Ribonuclease Inhibitor"/>
    <property type="match status" value="1"/>
</dbReference>
<organism evidence="3 4">
    <name type="scientific">Gonapodya prolifera (strain JEL478)</name>
    <name type="common">Monoblepharis prolifera</name>
    <dbReference type="NCBI Taxonomy" id="1344416"/>
    <lineage>
        <taxon>Eukaryota</taxon>
        <taxon>Fungi</taxon>
        <taxon>Fungi incertae sedis</taxon>
        <taxon>Chytridiomycota</taxon>
        <taxon>Chytridiomycota incertae sedis</taxon>
        <taxon>Monoblepharidomycetes</taxon>
        <taxon>Monoblepharidales</taxon>
        <taxon>Gonapodyaceae</taxon>
        <taxon>Gonapodya</taxon>
    </lineage>
</organism>
<keyword evidence="1" id="KW-0433">Leucine-rich repeat</keyword>
<dbReference type="InterPro" id="IPR050216">
    <property type="entry name" value="LRR_domain-containing"/>
</dbReference>
<reference evidence="3 4" key="1">
    <citation type="journal article" date="2015" name="Genome Biol. Evol.">
        <title>Phylogenomic analyses indicate that early fungi evolved digesting cell walls of algal ancestors of land plants.</title>
        <authorList>
            <person name="Chang Y."/>
            <person name="Wang S."/>
            <person name="Sekimoto S."/>
            <person name="Aerts A.L."/>
            <person name="Choi C."/>
            <person name="Clum A."/>
            <person name="LaButti K.M."/>
            <person name="Lindquist E.A."/>
            <person name="Yee Ngan C."/>
            <person name="Ohm R.A."/>
            <person name="Salamov A.A."/>
            <person name="Grigoriev I.V."/>
            <person name="Spatafora J.W."/>
            <person name="Berbee M.L."/>
        </authorList>
    </citation>
    <scope>NUCLEOTIDE SEQUENCE [LARGE SCALE GENOMIC DNA]</scope>
    <source>
        <strain evidence="3 4">JEL478</strain>
    </source>
</reference>
<keyword evidence="2" id="KW-0677">Repeat</keyword>
<dbReference type="STRING" id="1344416.A0A139AB04"/>
<keyword evidence="4" id="KW-1185">Reference proteome</keyword>
<evidence type="ECO:0000256" key="1">
    <source>
        <dbReference type="ARBA" id="ARBA00022614"/>
    </source>
</evidence>
<dbReference type="PANTHER" id="PTHR48051:SF25">
    <property type="entry name" value="LEUCINE RICH REPEAT PROTEIN"/>
    <property type="match status" value="1"/>
</dbReference>
<dbReference type="OrthoDB" id="5584805at2759"/>
<dbReference type="SUPFAM" id="SSF52058">
    <property type="entry name" value="L domain-like"/>
    <property type="match status" value="1"/>
</dbReference>
<name>A0A139AB04_GONPJ</name>
<dbReference type="GO" id="GO:0005737">
    <property type="term" value="C:cytoplasm"/>
    <property type="evidence" value="ECO:0007669"/>
    <property type="project" value="TreeGrafter"/>
</dbReference>
<gene>
    <name evidence="3" type="ORF">M427DRAFT_359196</name>
</gene>